<dbReference type="EMBL" id="JBJIAA010000007">
    <property type="protein sequence ID" value="MFL0250755.1"/>
    <property type="molecule type" value="Genomic_DNA"/>
</dbReference>
<dbReference type="RefSeq" id="WP_406787418.1">
    <property type="nucleotide sequence ID" value="NZ_JBJIAA010000007.1"/>
</dbReference>
<protein>
    <recommendedName>
        <fullName evidence="4">Integral membrane protein</fullName>
    </recommendedName>
</protein>
<accession>A0ABW8TFJ6</accession>
<reference evidence="2 3" key="1">
    <citation type="submission" date="2024-11" db="EMBL/GenBank/DDBJ databases">
        <authorList>
            <person name="Heng Y.C."/>
            <person name="Lim A.C.H."/>
            <person name="Lee J.K.Y."/>
            <person name="Kittelmann S."/>
        </authorList>
    </citation>
    <scope>NUCLEOTIDE SEQUENCE [LARGE SCALE GENOMIC DNA]</scope>
    <source>
        <strain evidence="2 3">WILCCON 0114</strain>
    </source>
</reference>
<dbReference type="Proteomes" id="UP001623592">
    <property type="component" value="Unassembled WGS sequence"/>
</dbReference>
<evidence type="ECO:0000313" key="3">
    <source>
        <dbReference type="Proteomes" id="UP001623592"/>
    </source>
</evidence>
<organism evidence="2 3">
    <name type="scientific">Clostridium neuense</name>
    <dbReference type="NCBI Taxonomy" id="1728934"/>
    <lineage>
        <taxon>Bacteria</taxon>
        <taxon>Bacillati</taxon>
        <taxon>Bacillota</taxon>
        <taxon>Clostridia</taxon>
        <taxon>Eubacteriales</taxon>
        <taxon>Clostridiaceae</taxon>
        <taxon>Clostridium</taxon>
    </lineage>
</organism>
<evidence type="ECO:0008006" key="4">
    <source>
        <dbReference type="Google" id="ProtNLM"/>
    </source>
</evidence>
<evidence type="ECO:0000256" key="1">
    <source>
        <dbReference type="SAM" id="Phobius"/>
    </source>
</evidence>
<evidence type="ECO:0000313" key="2">
    <source>
        <dbReference type="EMBL" id="MFL0250755.1"/>
    </source>
</evidence>
<feature type="transmembrane region" description="Helical" evidence="1">
    <location>
        <begin position="238"/>
        <end position="264"/>
    </location>
</feature>
<feature type="transmembrane region" description="Helical" evidence="1">
    <location>
        <begin position="180"/>
        <end position="197"/>
    </location>
</feature>
<feature type="transmembrane region" description="Helical" evidence="1">
    <location>
        <begin position="12"/>
        <end position="32"/>
    </location>
</feature>
<keyword evidence="1" id="KW-0812">Transmembrane</keyword>
<feature type="transmembrane region" description="Helical" evidence="1">
    <location>
        <begin position="109"/>
        <end position="130"/>
    </location>
</feature>
<keyword evidence="1" id="KW-0472">Membrane</keyword>
<feature type="transmembrane region" description="Helical" evidence="1">
    <location>
        <begin position="209"/>
        <end position="226"/>
    </location>
</feature>
<comment type="caution">
    <text evidence="2">The sequence shown here is derived from an EMBL/GenBank/DDBJ whole genome shotgun (WGS) entry which is preliminary data.</text>
</comment>
<gene>
    <name evidence="2" type="ORF">ACJDT4_10015</name>
</gene>
<keyword evidence="3" id="KW-1185">Reference proteome</keyword>
<keyword evidence="1" id="KW-1133">Transmembrane helix</keyword>
<feature type="transmembrane region" description="Helical" evidence="1">
    <location>
        <begin position="44"/>
        <end position="71"/>
    </location>
</feature>
<name>A0ABW8TFJ6_9CLOT</name>
<proteinExistence type="predicted"/>
<sequence length="266" mass="30046">MSLFIDILMRTVVETVYLTGIIILIGFFLGVLRNSSIKNFQRSFGIRAVMVTAFIGVPVHELSHAIAALLFRHHINDIKLLQKPDGNGVLGYVNHSYNTRSVYQEIGNFFIGIAPIFGGIASIIVLMRFLMKDAYDKFVQIIISNFHITVLNEEMLKKIMSSYLGLVKSIFSFSNFKNPCFYVFIFLAICISSHISLSSADIKGASRGLAIIFIILFLLNVFGLINNISKFNIEKYNIFITSFLFIAVILSLITFIISLFFVIIKR</sequence>